<dbReference type="SUPFAM" id="SSF52980">
    <property type="entry name" value="Restriction endonuclease-like"/>
    <property type="match status" value="1"/>
</dbReference>
<evidence type="ECO:0008006" key="3">
    <source>
        <dbReference type="Google" id="ProtNLM"/>
    </source>
</evidence>
<gene>
    <name evidence="1" type="ORF">DBZ45_22085</name>
</gene>
<proteinExistence type="predicted"/>
<accession>A0A328H9S0</accession>
<organism evidence="1 2">
    <name type="scientific">Arthrobacter globiformis</name>
    <dbReference type="NCBI Taxonomy" id="1665"/>
    <lineage>
        <taxon>Bacteria</taxon>
        <taxon>Bacillati</taxon>
        <taxon>Actinomycetota</taxon>
        <taxon>Actinomycetes</taxon>
        <taxon>Micrococcales</taxon>
        <taxon>Micrococcaceae</taxon>
        <taxon>Arthrobacter</taxon>
    </lineage>
</organism>
<dbReference type="Proteomes" id="UP000249166">
    <property type="component" value="Unassembled WGS sequence"/>
</dbReference>
<evidence type="ECO:0000313" key="2">
    <source>
        <dbReference type="Proteomes" id="UP000249166"/>
    </source>
</evidence>
<name>A0A328H9S0_ARTGO</name>
<dbReference type="AlphaFoldDB" id="A0A328H9S0"/>
<reference evidence="1 2" key="1">
    <citation type="submission" date="2018-04" db="EMBL/GenBank/DDBJ databases">
        <title>Bacteria isolated from cave deposits of Manipur.</title>
        <authorList>
            <person name="Sahoo D."/>
            <person name="Sarangthem I."/>
            <person name="Nandeibam J."/>
        </authorList>
    </citation>
    <scope>NUCLEOTIDE SEQUENCE [LARGE SCALE GENOMIC DNA]</scope>
    <source>
        <strain evidence="2">mrc11</strain>
    </source>
</reference>
<evidence type="ECO:0000313" key="1">
    <source>
        <dbReference type="EMBL" id="RAM35268.1"/>
    </source>
</evidence>
<protein>
    <recommendedName>
        <fullName evidence="3">DUF559 domain-containing protein</fullName>
    </recommendedName>
</protein>
<comment type="caution">
    <text evidence="1">The sequence shown here is derived from an EMBL/GenBank/DDBJ whole genome shotgun (WGS) entry which is preliminary data.</text>
</comment>
<dbReference type="EMBL" id="QLNP01000105">
    <property type="protein sequence ID" value="RAM35268.1"/>
    <property type="molecule type" value="Genomic_DNA"/>
</dbReference>
<dbReference type="RefSeq" id="WP_111905936.1">
    <property type="nucleotide sequence ID" value="NZ_QLNP01000105.1"/>
</dbReference>
<dbReference type="InterPro" id="IPR011335">
    <property type="entry name" value="Restrct_endonuc-II-like"/>
</dbReference>
<sequence length="317" mass="34918">MKYPSPLPEHLSGVPFTVDEGLNAGVARDRLKNGGLVTPSRSIRLPSGASTSPECLVQLAQLARPHTLVTRLSAASHATAFLLWEFPGFLPGADKPGIHISRPDTVTIARRRRVVGHRGQFFPDEIVELYGVFVTSRARTWLDIARRMSIDELTVVADHLLRRPRPEFEGRSAAHATREELADMLDRHKGTPGIRKARLALEQACVGADSAPETRLRLALDRRGLPKADVNVPVTLVGGVVRQPDLAYPEFRVAVEYDGEGHSDPAQVLRDISRDEDFAAADWILVRIGKAHMENDARAAVRKVRLALLARGWSPSE</sequence>
<dbReference type="OrthoDB" id="3234479at2"/>
<dbReference type="Gene3D" id="3.40.960.10">
    <property type="entry name" value="VSR Endonuclease"/>
    <property type="match status" value="1"/>
</dbReference>